<keyword evidence="1" id="KW-0812">Transmembrane</keyword>
<name>A0A251QYT1_PRUPE</name>
<dbReference type="AlphaFoldDB" id="A0A251QYT1"/>
<feature type="transmembrane region" description="Helical" evidence="1">
    <location>
        <begin position="85"/>
        <end position="106"/>
    </location>
</feature>
<evidence type="ECO:0000313" key="3">
    <source>
        <dbReference type="Proteomes" id="UP000006882"/>
    </source>
</evidence>
<dbReference type="STRING" id="3760.A0A251QYT1"/>
<dbReference type="Gramene" id="ONI28991">
    <property type="protein sequence ID" value="ONI28991"/>
    <property type="gene ID" value="PRUPE_1G174200"/>
</dbReference>
<dbReference type="PANTHER" id="PTHR36485:SF1">
    <property type="entry name" value="TRANSMEMBRANE PROTEIN"/>
    <property type="match status" value="1"/>
</dbReference>
<feature type="transmembrane region" description="Helical" evidence="1">
    <location>
        <begin position="21"/>
        <end position="39"/>
    </location>
</feature>
<gene>
    <name evidence="2" type="ORF">PRUPE_1G174200</name>
</gene>
<keyword evidence="3" id="KW-1185">Reference proteome</keyword>
<feature type="transmembrane region" description="Helical" evidence="1">
    <location>
        <begin position="127"/>
        <end position="147"/>
    </location>
</feature>
<evidence type="ECO:0000313" key="2">
    <source>
        <dbReference type="EMBL" id="ONI28991.1"/>
    </source>
</evidence>
<reference evidence="2" key="2">
    <citation type="submission" date="2016-12" db="EMBL/GenBank/DDBJ databases">
        <title>WGS assembly of Prunus persica.</title>
        <authorList>
            <person name="Verde I."/>
            <person name="Jenkins J."/>
            <person name="Dondini L."/>
            <person name="Micali S."/>
            <person name="Pagliarani G."/>
            <person name="Vendramin E."/>
            <person name="Paris R."/>
            <person name="Aramini V."/>
            <person name="Gazza L."/>
            <person name="Rossini L."/>
            <person name="Bassi D."/>
            <person name="Troggio M."/>
            <person name="Shu S."/>
            <person name="Grimwood J.H."/>
            <person name="Tartarini S."/>
            <person name="Dettori M.T."/>
            <person name="Schmutz J."/>
        </authorList>
    </citation>
    <scope>NUCLEOTIDE SEQUENCE</scope>
</reference>
<proteinExistence type="predicted"/>
<dbReference type="Gramene" id="ONI28992">
    <property type="protein sequence ID" value="ONI28992"/>
    <property type="gene ID" value="PRUPE_1G174200"/>
</dbReference>
<accession>A0A251QYT1</accession>
<keyword evidence="1" id="KW-1133">Transmembrane helix</keyword>
<sequence>MGELIKYTVRRSEVYKYKDPKVRIFFFFALLHWAFSSTASPPSPWRFYSYEHQTQKNRVLGFLFWAADVSVEWPEDKSKMQQNLIWGWFFIASGSVFFLGFLYATVLSKLLPPSDNIILSAIQNDRYYCFLVPLTLPVLVVAVYFHWLSMKLFKHA</sequence>
<dbReference type="EMBL" id="CM007651">
    <property type="protein sequence ID" value="ONI28992.1"/>
    <property type="molecule type" value="Genomic_DNA"/>
</dbReference>
<dbReference type="Proteomes" id="UP000006882">
    <property type="component" value="Chromosome G1"/>
</dbReference>
<reference evidence="2 3" key="1">
    <citation type="journal article" date="2013" name="Nat. Genet.">
        <title>The high-quality draft genome of peach (Prunus persica) identifies unique patterns of genetic diversity, domestication and genome evolution.</title>
        <authorList>
            <consortium name="International Peach Genome Initiative"/>
            <person name="Verde I."/>
            <person name="Abbott A.G."/>
            <person name="Scalabrin S."/>
            <person name="Jung S."/>
            <person name="Shu S."/>
            <person name="Marroni F."/>
            <person name="Zhebentyayeva T."/>
            <person name="Dettori M.T."/>
            <person name="Grimwood J."/>
            <person name="Cattonaro F."/>
            <person name="Zuccolo A."/>
            <person name="Rossini L."/>
            <person name="Jenkins J."/>
            <person name="Vendramin E."/>
            <person name="Meisel L.A."/>
            <person name="Decroocq V."/>
            <person name="Sosinski B."/>
            <person name="Prochnik S."/>
            <person name="Mitros T."/>
            <person name="Policriti A."/>
            <person name="Cipriani G."/>
            <person name="Dondini L."/>
            <person name="Ficklin S."/>
            <person name="Goodstein D.M."/>
            <person name="Xuan P."/>
            <person name="Del Fabbro C."/>
            <person name="Aramini V."/>
            <person name="Copetti D."/>
            <person name="Gonzalez S."/>
            <person name="Horner D.S."/>
            <person name="Falchi R."/>
            <person name="Lucas S."/>
            <person name="Mica E."/>
            <person name="Maldonado J."/>
            <person name="Lazzari B."/>
            <person name="Bielenberg D."/>
            <person name="Pirona R."/>
            <person name="Miculan M."/>
            <person name="Barakat A."/>
            <person name="Testolin R."/>
            <person name="Stella A."/>
            <person name="Tartarini S."/>
            <person name="Tonutti P."/>
            <person name="Arus P."/>
            <person name="Orellana A."/>
            <person name="Wells C."/>
            <person name="Main D."/>
            <person name="Vizzotto G."/>
            <person name="Silva H."/>
            <person name="Salamini F."/>
            <person name="Schmutz J."/>
            <person name="Morgante M."/>
            <person name="Rokhsar D.S."/>
        </authorList>
    </citation>
    <scope>NUCLEOTIDE SEQUENCE [LARGE SCALE GENOMIC DNA]</scope>
    <source>
        <strain evidence="3">cv. Nemared</strain>
    </source>
</reference>
<dbReference type="eggNOG" id="ENOG502S9T7">
    <property type="taxonomic scope" value="Eukaryota"/>
</dbReference>
<dbReference type="PANTHER" id="PTHR36485">
    <property type="entry name" value="OS01G0939000 PROTEIN"/>
    <property type="match status" value="1"/>
</dbReference>
<keyword evidence="1" id="KW-0472">Membrane</keyword>
<evidence type="ECO:0000256" key="1">
    <source>
        <dbReference type="SAM" id="Phobius"/>
    </source>
</evidence>
<protein>
    <submittedName>
        <fullName evidence="2">Uncharacterized protein</fullName>
    </submittedName>
</protein>
<organism evidence="2 3">
    <name type="scientific">Prunus persica</name>
    <name type="common">Peach</name>
    <name type="synonym">Amygdalus persica</name>
    <dbReference type="NCBI Taxonomy" id="3760"/>
    <lineage>
        <taxon>Eukaryota</taxon>
        <taxon>Viridiplantae</taxon>
        <taxon>Streptophyta</taxon>
        <taxon>Embryophyta</taxon>
        <taxon>Tracheophyta</taxon>
        <taxon>Spermatophyta</taxon>
        <taxon>Magnoliopsida</taxon>
        <taxon>eudicotyledons</taxon>
        <taxon>Gunneridae</taxon>
        <taxon>Pentapetalae</taxon>
        <taxon>rosids</taxon>
        <taxon>fabids</taxon>
        <taxon>Rosales</taxon>
        <taxon>Rosaceae</taxon>
        <taxon>Amygdaloideae</taxon>
        <taxon>Amygdaleae</taxon>
        <taxon>Prunus</taxon>
    </lineage>
</organism>
<dbReference type="Pfam" id="PF15159">
    <property type="entry name" value="PIG-Y"/>
    <property type="match status" value="1"/>
</dbReference>
<dbReference type="InterPro" id="IPR029164">
    <property type="entry name" value="PIG-Y"/>
</dbReference>
<dbReference type="EMBL" id="CM007651">
    <property type="protein sequence ID" value="ONI28991.1"/>
    <property type="molecule type" value="Genomic_DNA"/>
</dbReference>